<reference evidence="3 4" key="1">
    <citation type="submission" date="2019-03" db="EMBL/GenBank/DDBJ databases">
        <title>Genomic Encyclopedia of Type Strains, Phase IV (KMG-IV): sequencing the most valuable type-strain genomes for metagenomic binning, comparative biology and taxonomic classification.</title>
        <authorList>
            <person name="Goeker M."/>
        </authorList>
    </citation>
    <scope>NUCLEOTIDE SEQUENCE [LARGE SCALE GENOMIC DNA]</scope>
    <source>
        <strain evidence="3 4">DSM 45707</strain>
    </source>
</reference>
<gene>
    <name evidence="3" type="ORF">EDD58_101435</name>
</gene>
<accession>A0A4R3LAC0</accession>
<dbReference type="InterPro" id="IPR005545">
    <property type="entry name" value="YCII"/>
</dbReference>
<protein>
    <submittedName>
        <fullName evidence="3">Uncharacterized protein YciI</fullName>
    </submittedName>
</protein>
<evidence type="ECO:0000259" key="2">
    <source>
        <dbReference type="Pfam" id="PF03795"/>
    </source>
</evidence>
<dbReference type="OrthoDB" id="9814407at2"/>
<evidence type="ECO:0000313" key="3">
    <source>
        <dbReference type="EMBL" id="TCS96793.1"/>
    </source>
</evidence>
<evidence type="ECO:0000256" key="1">
    <source>
        <dbReference type="ARBA" id="ARBA00007689"/>
    </source>
</evidence>
<sequence>MFLVLIHYKLPYEEVQNYVQAHRDYLEGLYQQKKLIVSGPMKDLTGGVILMNVQTEEEAQEIITHDPYYINQVGEYEVIPFSPVKSDIKFKEYFIQE</sequence>
<dbReference type="Proteomes" id="UP000294937">
    <property type="component" value="Unassembled WGS sequence"/>
</dbReference>
<dbReference type="RefSeq" id="WP_131923175.1">
    <property type="nucleotide sequence ID" value="NZ_SMAG01000001.1"/>
</dbReference>
<dbReference type="EMBL" id="SMAG01000001">
    <property type="protein sequence ID" value="TCS96793.1"/>
    <property type="molecule type" value="Genomic_DNA"/>
</dbReference>
<proteinExistence type="inferred from homology"/>
<keyword evidence="4" id="KW-1185">Reference proteome</keyword>
<comment type="caution">
    <text evidence="3">The sequence shown here is derived from an EMBL/GenBank/DDBJ whole genome shotgun (WGS) entry which is preliminary data.</text>
</comment>
<name>A0A4R3LAC0_9BACL</name>
<evidence type="ECO:0000313" key="4">
    <source>
        <dbReference type="Proteomes" id="UP000294937"/>
    </source>
</evidence>
<comment type="similarity">
    <text evidence="1">Belongs to the YciI family.</text>
</comment>
<organism evidence="3 4">
    <name type="scientific">Hazenella coriacea</name>
    <dbReference type="NCBI Taxonomy" id="1179467"/>
    <lineage>
        <taxon>Bacteria</taxon>
        <taxon>Bacillati</taxon>
        <taxon>Bacillota</taxon>
        <taxon>Bacilli</taxon>
        <taxon>Bacillales</taxon>
        <taxon>Thermoactinomycetaceae</taxon>
        <taxon>Hazenella</taxon>
    </lineage>
</organism>
<dbReference type="Pfam" id="PF03795">
    <property type="entry name" value="YCII"/>
    <property type="match status" value="1"/>
</dbReference>
<dbReference type="SUPFAM" id="SSF54909">
    <property type="entry name" value="Dimeric alpha+beta barrel"/>
    <property type="match status" value="1"/>
</dbReference>
<dbReference type="Gene3D" id="3.30.70.1060">
    <property type="entry name" value="Dimeric alpha+beta barrel"/>
    <property type="match status" value="1"/>
</dbReference>
<dbReference type="PANTHER" id="PTHR37828">
    <property type="entry name" value="GSR2449 PROTEIN"/>
    <property type="match status" value="1"/>
</dbReference>
<dbReference type="InterPro" id="IPR011008">
    <property type="entry name" value="Dimeric_a/b-barrel"/>
</dbReference>
<dbReference type="PANTHER" id="PTHR37828:SF1">
    <property type="entry name" value="YCII-RELATED DOMAIN-CONTAINING PROTEIN"/>
    <property type="match status" value="1"/>
</dbReference>
<feature type="domain" description="YCII-related" evidence="2">
    <location>
        <begin position="1"/>
        <end position="82"/>
    </location>
</feature>
<dbReference type="AlphaFoldDB" id="A0A4R3LAC0"/>